<dbReference type="EMBL" id="JAAQPF010001100">
    <property type="protein sequence ID" value="KAF5693440.1"/>
    <property type="molecule type" value="Genomic_DNA"/>
</dbReference>
<evidence type="ECO:0000313" key="3">
    <source>
        <dbReference type="Proteomes" id="UP000532311"/>
    </source>
</evidence>
<accession>A0A8H5XGQ7</accession>
<evidence type="ECO:0000256" key="1">
    <source>
        <dbReference type="SAM" id="MobiDB-lite"/>
    </source>
</evidence>
<dbReference type="Proteomes" id="UP000532311">
    <property type="component" value="Unassembled WGS sequence"/>
</dbReference>
<gene>
    <name evidence="2" type="ORF">FGLOB1_14394</name>
</gene>
<keyword evidence="3" id="KW-1185">Reference proteome</keyword>
<name>A0A8H5XGQ7_9HYPO</name>
<dbReference type="AlphaFoldDB" id="A0A8H5XGQ7"/>
<evidence type="ECO:0000313" key="2">
    <source>
        <dbReference type="EMBL" id="KAF5693440.1"/>
    </source>
</evidence>
<reference evidence="2 3" key="1">
    <citation type="submission" date="2020-05" db="EMBL/GenBank/DDBJ databases">
        <title>Identification and distribution of gene clusters putatively required for synthesis of sphingolipid metabolism inhibitors in phylogenetically diverse species of the filamentous fungus Fusarium.</title>
        <authorList>
            <person name="Kim H.-S."/>
            <person name="Busman M."/>
            <person name="Brown D.W."/>
            <person name="Divon H."/>
            <person name="Uhlig S."/>
            <person name="Proctor R.H."/>
        </authorList>
    </citation>
    <scope>NUCLEOTIDE SEQUENCE [LARGE SCALE GENOMIC DNA]</scope>
    <source>
        <strain evidence="2 3">NRRL 26131</strain>
    </source>
</reference>
<organism evidence="2 3">
    <name type="scientific">Fusarium globosum</name>
    <dbReference type="NCBI Taxonomy" id="78864"/>
    <lineage>
        <taxon>Eukaryota</taxon>
        <taxon>Fungi</taxon>
        <taxon>Dikarya</taxon>
        <taxon>Ascomycota</taxon>
        <taxon>Pezizomycotina</taxon>
        <taxon>Sordariomycetes</taxon>
        <taxon>Hypocreomycetidae</taxon>
        <taxon>Hypocreales</taxon>
        <taxon>Nectriaceae</taxon>
        <taxon>Fusarium</taxon>
        <taxon>Fusarium fujikuroi species complex</taxon>
    </lineage>
</organism>
<feature type="non-terminal residue" evidence="2">
    <location>
        <position position="101"/>
    </location>
</feature>
<sequence>MKKADTPTDNGVGGEWQEYLLVHSDPEVESDEDGSEVITTPEQGKVLRKQDEWDTSTNESGSEEEVENTDTEIIWSQDDDQQQGCALDREEICHKFRVKLR</sequence>
<proteinExistence type="predicted"/>
<feature type="compositionally biased region" description="Acidic residues" evidence="1">
    <location>
        <begin position="61"/>
        <end position="70"/>
    </location>
</feature>
<comment type="caution">
    <text evidence="2">The sequence shown here is derived from an EMBL/GenBank/DDBJ whole genome shotgun (WGS) entry which is preliminary data.</text>
</comment>
<protein>
    <submittedName>
        <fullName evidence="2">Uncharacterized protein</fullName>
    </submittedName>
</protein>
<feature type="region of interest" description="Disordered" evidence="1">
    <location>
        <begin position="27"/>
        <end position="82"/>
    </location>
</feature>